<reference evidence="2" key="1">
    <citation type="journal article" date="2021" name="Mol. Ecol. Resour.">
        <title>Apolygus lucorum genome provides insights into omnivorousness and mesophyll feeding.</title>
        <authorList>
            <person name="Liu Y."/>
            <person name="Liu H."/>
            <person name="Wang H."/>
            <person name="Huang T."/>
            <person name="Liu B."/>
            <person name="Yang B."/>
            <person name="Yin L."/>
            <person name="Li B."/>
            <person name="Zhang Y."/>
            <person name="Zhang S."/>
            <person name="Jiang F."/>
            <person name="Zhang X."/>
            <person name="Ren Y."/>
            <person name="Wang B."/>
            <person name="Wang S."/>
            <person name="Lu Y."/>
            <person name="Wu K."/>
            <person name="Fan W."/>
            <person name="Wang G."/>
        </authorList>
    </citation>
    <scope>NUCLEOTIDE SEQUENCE</scope>
    <source>
        <strain evidence="2">12Hb</strain>
    </source>
</reference>
<organism evidence="2 3">
    <name type="scientific">Apolygus lucorum</name>
    <name type="common">Small green plant bug</name>
    <name type="synonym">Lygocoris lucorum</name>
    <dbReference type="NCBI Taxonomy" id="248454"/>
    <lineage>
        <taxon>Eukaryota</taxon>
        <taxon>Metazoa</taxon>
        <taxon>Ecdysozoa</taxon>
        <taxon>Arthropoda</taxon>
        <taxon>Hexapoda</taxon>
        <taxon>Insecta</taxon>
        <taxon>Pterygota</taxon>
        <taxon>Neoptera</taxon>
        <taxon>Paraneoptera</taxon>
        <taxon>Hemiptera</taxon>
        <taxon>Heteroptera</taxon>
        <taxon>Panheteroptera</taxon>
        <taxon>Cimicomorpha</taxon>
        <taxon>Miridae</taxon>
        <taxon>Mirini</taxon>
        <taxon>Apolygus</taxon>
    </lineage>
</organism>
<feature type="compositionally biased region" description="Polar residues" evidence="1">
    <location>
        <begin position="77"/>
        <end position="90"/>
    </location>
</feature>
<gene>
    <name evidence="2" type="ORF">GE061_015607</name>
</gene>
<evidence type="ECO:0000256" key="1">
    <source>
        <dbReference type="SAM" id="MobiDB-lite"/>
    </source>
</evidence>
<dbReference type="EMBL" id="WIXP02000006">
    <property type="protein sequence ID" value="KAF6209854.1"/>
    <property type="molecule type" value="Genomic_DNA"/>
</dbReference>
<sequence length="202" mass="22373">MCDNYDYQAPRIPPARRNLFEGEDLDIDLGVMNMEDAPEVDDDLLAVFLANDSSGFQDYEYGEDDDDDDDDDDDGSESATGWTSSDSGSSIEVIDESVTSDEGICDDGVMHSPYQIPPPREPWDVNAAYYVPLSPMNECGANWSPQSWNSGNLYSPMSSPGGDCGPMYWSTPMSSAYNPYDSSYMTDPSFHTAYDDSFDDCY</sequence>
<dbReference type="AlphaFoldDB" id="A0A8S9XMM0"/>
<dbReference type="Proteomes" id="UP000466442">
    <property type="component" value="Unassembled WGS sequence"/>
</dbReference>
<name>A0A8S9XMM0_APOLU</name>
<protein>
    <submittedName>
        <fullName evidence="2">Uncharacterized protein</fullName>
    </submittedName>
</protein>
<keyword evidence="3" id="KW-1185">Reference proteome</keyword>
<feature type="region of interest" description="Disordered" evidence="1">
    <location>
        <begin position="56"/>
        <end position="92"/>
    </location>
</feature>
<evidence type="ECO:0000313" key="3">
    <source>
        <dbReference type="Proteomes" id="UP000466442"/>
    </source>
</evidence>
<accession>A0A8S9XMM0</accession>
<proteinExistence type="predicted"/>
<evidence type="ECO:0000313" key="2">
    <source>
        <dbReference type="EMBL" id="KAF6209854.1"/>
    </source>
</evidence>
<feature type="compositionally biased region" description="Acidic residues" evidence="1">
    <location>
        <begin position="60"/>
        <end position="76"/>
    </location>
</feature>
<comment type="caution">
    <text evidence="2">The sequence shown here is derived from an EMBL/GenBank/DDBJ whole genome shotgun (WGS) entry which is preliminary data.</text>
</comment>